<reference evidence="3 4" key="1">
    <citation type="journal article" date="2022" name="Allergy">
        <title>Genome assembly and annotation of Periplaneta americana reveal a comprehensive cockroach allergen profile.</title>
        <authorList>
            <person name="Wang L."/>
            <person name="Xiong Q."/>
            <person name="Saelim N."/>
            <person name="Wang L."/>
            <person name="Nong W."/>
            <person name="Wan A.T."/>
            <person name="Shi M."/>
            <person name="Liu X."/>
            <person name="Cao Q."/>
            <person name="Hui J.H.L."/>
            <person name="Sookrung N."/>
            <person name="Leung T.F."/>
            <person name="Tungtrongchitr A."/>
            <person name="Tsui S.K.W."/>
        </authorList>
    </citation>
    <scope>NUCLEOTIDE SEQUENCE [LARGE SCALE GENOMIC DNA]</scope>
    <source>
        <strain evidence="3">PWHHKU_190912</strain>
    </source>
</reference>
<dbReference type="PROSITE" id="PS50006">
    <property type="entry name" value="FHA_DOMAIN"/>
    <property type="match status" value="1"/>
</dbReference>
<feature type="domain" description="FHA" evidence="2">
    <location>
        <begin position="819"/>
        <end position="884"/>
    </location>
</feature>
<evidence type="ECO:0000313" key="3">
    <source>
        <dbReference type="EMBL" id="KAJ4436509.1"/>
    </source>
</evidence>
<dbReference type="EMBL" id="JAJSOF020000021">
    <property type="protein sequence ID" value="KAJ4436509.1"/>
    <property type="molecule type" value="Genomic_DNA"/>
</dbReference>
<gene>
    <name evidence="3" type="ORF">ANN_16540</name>
</gene>
<dbReference type="Pfam" id="PF21044">
    <property type="entry name" value="CIP2A_N"/>
    <property type="match status" value="1"/>
</dbReference>
<comment type="caution">
    <text evidence="3">The sequence shown here is derived from an EMBL/GenBank/DDBJ whole genome shotgun (WGS) entry which is preliminary data.</text>
</comment>
<dbReference type="PANTHER" id="PTHR23161:SF2">
    <property type="entry name" value="PROTEIN CIP2A"/>
    <property type="match status" value="1"/>
</dbReference>
<accession>A0ABQ8SQN9</accession>
<dbReference type="InterPro" id="IPR000253">
    <property type="entry name" value="FHA_dom"/>
</dbReference>
<sequence length="1269" mass="144894">MEKYQHMKAFISSAMEYSKHRTEKTSSSLQRHLQVILGVTSDMSLFDPGSSVAAEFYVSLHELMSCLESQSVLVWCAIRVLQHACHNPAARHALIHTYKFAPILTKLLGTNLTQEKRIRVLQLLQELTYGVKIAWQEAHLPYLISTLTSWIVSEDKDVKTLSLGVLVNLCYKNLPAVYTLMRSVDSKQFLRTILKLQNDNISTRVQVCKLLIILEQFSGEIADTDILNFVNVTFSTVGDAFKASDVFLLKHMVDFFKDVQTNPHFRDVVLTYNSFPRDTEQLLLLLGNDNADPECVGMLFEFLHSLVTLKVAGLGRLYPQLVSLAVQWIRSEVSCKQSLSLICSVVVDVRHGGGDAGTGEVQQNVMSQLEQGLSFTETTAFKPLRTTRAIHTSAMLPSCNVKTQSLLVMNLLLLLELEGDENFPNNSDVRIRITALLQLLQEMCKAHSLRQRILQNIKLQVIKRIFQPLLSAEPRDGDNMFQGEVTDLYVHALDFTSDLASHDGQWLSLYSSILQYKQVHMILAVALFTGKEDIKRRVLTLTGTVGFPAESVAILAKSLCDLEPLVLVESNSGIGKITMGIENGSGVQHNMTPLFSLAQEGRLDHFIAKMEDALERNEIRNISTSAVMELYEYKIAAMAHSERALQASLEAANNHSTHLHHRLTQMSAEASKLHQLLYHNQQCVEGLQQEKNASICKLEAARISAEDEHKKHLSNCNVINLICDNPYVNTVRSLEAELQSSCKQLDLTCPSEIRRLVTMKLRELHHTEYESWSKLPCKGKDVALYSEVPEDKWVANKSGLSTSELSSLKMNVNVAAVRTVLGRSLDGPGADMDARRTKFLHTSKATVIIRQHIFVPKQVRKDIKYAIRKVQDNTEGLELNGLHQLLVYADDVNMLGENPQTIRENAEILLEASNEIGLEVNPEKTKYMIMSRDQNIVRNGTIKVGDLYFEEVEKFKYLGATITNINDTREEIKRRINMGNACYYSVEKTLREEQRLRVFENKVLRKIFGAKRDEVTGEWRKLHNTELHALYSSPDIIRNIKSRHLRWAGHVARMGKSRNAYRVLVGRPEGKRPLGRPRHRWEDNIKMDWREVGYDDREWINLAQDRDQWRAYEMKVKQRLINELNTMIEELKRNVAAKEDSLSLARQELDGLNKQIEDLHTQIMLLEQKNRDQLSTNSDLTRTLSKLEERISKRERIIEEKANDIDKLQKKIQALEGELNNYKMLCKAQEKNIQEKEEEMNATQLQLNELQRMREVIYEISAGKKKMDK</sequence>
<dbReference type="InterPro" id="IPR042510">
    <property type="entry name" value="CIP2A"/>
</dbReference>
<dbReference type="Pfam" id="PF00078">
    <property type="entry name" value="RVT_1"/>
    <property type="match status" value="1"/>
</dbReference>
<dbReference type="Proteomes" id="UP001148838">
    <property type="component" value="Unassembled WGS sequence"/>
</dbReference>
<dbReference type="PANTHER" id="PTHR23161">
    <property type="entry name" value="PROTEIN CIP2A"/>
    <property type="match status" value="1"/>
</dbReference>
<keyword evidence="4" id="KW-1185">Reference proteome</keyword>
<dbReference type="InterPro" id="IPR000477">
    <property type="entry name" value="RT_dom"/>
</dbReference>
<evidence type="ECO:0000313" key="4">
    <source>
        <dbReference type="Proteomes" id="UP001148838"/>
    </source>
</evidence>
<organism evidence="3 4">
    <name type="scientific">Periplaneta americana</name>
    <name type="common">American cockroach</name>
    <name type="synonym">Blatta americana</name>
    <dbReference type="NCBI Taxonomy" id="6978"/>
    <lineage>
        <taxon>Eukaryota</taxon>
        <taxon>Metazoa</taxon>
        <taxon>Ecdysozoa</taxon>
        <taxon>Arthropoda</taxon>
        <taxon>Hexapoda</taxon>
        <taxon>Insecta</taxon>
        <taxon>Pterygota</taxon>
        <taxon>Neoptera</taxon>
        <taxon>Polyneoptera</taxon>
        <taxon>Dictyoptera</taxon>
        <taxon>Blattodea</taxon>
        <taxon>Blattoidea</taxon>
        <taxon>Blattidae</taxon>
        <taxon>Blattinae</taxon>
        <taxon>Periplaneta</taxon>
    </lineage>
</organism>
<dbReference type="Gene3D" id="1.25.10.10">
    <property type="entry name" value="Leucine-rich Repeat Variant"/>
    <property type="match status" value="1"/>
</dbReference>
<feature type="coiled-coil region" evidence="1">
    <location>
        <begin position="1114"/>
        <end position="1253"/>
    </location>
</feature>
<dbReference type="Gene3D" id="1.10.287.1490">
    <property type="match status" value="1"/>
</dbReference>
<evidence type="ECO:0000256" key="1">
    <source>
        <dbReference type="SAM" id="Coils"/>
    </source>
</evidence>
<proteinExistence type="predicted"/>
<name>A0ABQ8SQN9_PERAM</name>
<protein>
    <recommendedName>
        <fullName evidence="2">FHA domain-containing protein</fullName>
    </recommendedName>
</protein>
<dbReference type="InterPro" id="IPR011989">
    <property type="entry name" value="ARM-like"/>
</dbReference>
<dbReference type="InterPro" id="IPR048701">
    <property type="entry name" value="CIP2A_N"/>
</dbReference>
<dbReference type="SUPFAM" id="SSF48371">
    <property type="entry name" value="ARM repeat"/>
    <property type="match status" value="1"/>
</dbReference>
<keyword evidence="1" id="KW-0175">Coiled coil</keyword>
<evidence type="ECO:0000259" key="2">
    <source>
        <dbReference type="PROSITE" id="PS50006"/>
    </source>
</evidence>
<dbReference type="InterPro" id="IPR016024">
    <property type="entry name" value="ARM-type_fold"/>
</dbReference>